<evidence type="ECO:0000313" key="2">
    <source>
        <dbReference type="Proteomes" id="UP000030121"/>
    </source>
</evidence>
<reference evidence="1 2" key="1">
    <citation type="submission" date="2013-09" db="EMBL/GenBank/DDBJ databases">
        <authorList>
            <person name="Zeng Z."/>
            <person name="Chen C."/>
        </authorList>
    </citation>
    <scope>NUCLEOTIDE SEQUENCE [LARGE SCALE GENOMIC DNA]</scope>
    <source>
        <strain evidence="1 2">GH29-5</strain>
    </source>
</reference>
<keyword evidence="2" id="KW-1185">Reference proteome</keyword>
<sequence>MEMVNHCLRIIDEANPKWWVIENPANGRLKDFLGKPKYVYQPWEYGSPWTKKTALWGDFNIPPKKYTDWNKVPKNDKLYVRPGRPKPALAFLHKSAVDLIPEMQWAKDKIKCDADIRSMCSAGFAEAFFQNNR</sequence>
<name>A0A0A2MDN0_9FLAO</name>
<organism evidence="1 2">
    <name type="scientific">Flavobacterium suncheonense GH29-5 = DSM 17707</name>
    <dbReference type="NCBI Taxonomy" id="1121899"/>
    <lineage>
        <taxon>Bacteria</taxon>
        <taxon>Pseudomonadati</taxon>
        <taxon>Bacteroidota</taxon>
        <taxon>Flavobacteriia</taxon>
        <taxon>Flavobacteriales</taxon>
        <taxon>Flavobacteriaceae</taxon>
        <taxon>Flavobacterium</taxon>
    </lineage>
</organism>
<accession>A0A0A2MDN0</accession>
<dbReference type="OrthoDB" id="2030167at2"/>
<dbReference type="EMBL" id="JRLW01000008">
    <property type="protein sequence ID" value="KGO89563.1"/>
    <property type="molecule type" value="Genomic_DNA"/>
</dbReference>
<gene>
    <name evidence="1" type="ORF">Q764_07270</name>
</gene>
<comment type="caution">
    <text evidence="1">The sequence shown here is derived from an EMBL/GenBank/DDBJ whole genome shotgun (WGS) entry which is preliminary data.</text>
</comment>
<dbReference type="Proteomes" id="UP000030121">
    <property type="component" value="Unassembled WGS sequence"/>
</dbReference>
<dbReference type="eggNOG" id="COG0270">
    <property type="taxonomic scope" value="Bacteria"/>
</dbReference>
<dbReference type="STRING" id="1121899.GCA_000430025_00573"/>
<evidence type="ECO:0000313" key="1">
    <source>
        <dbReference type="EMBL" id="KGO89563.1"/>
    </source>
</evidence>
<protein>
    <submittedName>
        <fullName evidence="1">Uncharacterized protein</fullName>
    </submittedName>
</protein>
<dbReference type="AlphaFoldDB" id="A0A0A2MDN0"/>
<proteinExistence type="predicted"/>